<feature type="compositionally biased region" description="Basic and acidic residues" evidence="1">
    <location>
        <begin position="70"/>
        <end position="81"/>
    </location>
</feature>
<feature type="compositionally biased region" description="Low complexity" evidence="1">
    <location>
        <begin position="1004"/>
        <end position="1015"/>
    </location>
</feature>
<feature type="compositionally biased region" description="Polar residues" evidence="1">
    <location>
        <begin position="809"/>
        <end position="822"/>
    </location>
</feature>
<gene>
    <name evidence="2" type="ORF">CERSUDRAFT_61918</name>
</gene>
<feature type="compositionally biased region" description="Low complexity" evidence="1">
    <location>
        <begin position="327"/>
        <end position="344"/>
    </location>
</feature>
<feature type="compositionally biased region" description="Low complexity" evidence="1">
    <location>
        <begin position="239"/>
        <end position="257"/>
    </location>
</feature>
<evidence type="ECO:0000313" key="2">
    <source>
        <dbReference type="EMBL" id="EMD41960.1"/>
    </source>
</evidence>
<feature type="compositionally biased region" description="Basic and acidic residues" evidence="1">
    <location>
        <begin position="879"/>
        <end position="888"/>
    </location>
</feature>
<name>M2RBZ3_CERS8</name>
<evidence type="ECO:0000313" key="3">
    <source>
        <dbReference type="Proteomes" id="UP000016930"/>
    </source>
</evidence>
<feature type="compositionally biased region" description="Low complexity" evidence="1">
    <location>
        <begin position="625"/>
        <end position="641"/>
    </location>
</feature>
<feature type="compositionally biased region" description="Polar residues" evidence="1">
    <location>
        <begin position="646"/>
        <end position="661"/>
    </location>
</feature>
<feature type="compositionally biased region" description="Pro residues" evidence="1">
    <location>
        <begin position="601"/>
        <end position="624"/>
    </location>
</feature>
<feature type="compositionally biased region" description="Pro residues" evidence="1">
    <location>
        <begin position="450"/>
        <end position="461"/>
    </location>
</feature>
<feature type="compositionally biased region" description="Polar residues" evidence="1">
    <location>
        <begin position="519"/>
        <end position="532"/>
    </location>
</feature>
<sequence length="1103" mass="119752">MLRREQSRTSAATAHSADAHQPRPNEHGRKLSRGKTEPGKKGLLSRKSVKQTDDSQPPETAAPPPVQKQHSSDKGKEREGSFDSFSLFNHASIVPDPLQELPAWYRLDVERATAHAAHFRTKYPLHNRSGPRYYRNLHLLPPARENDAPATFSPSFPPMPSAPEHSQDPIRLANRSRTPSGSPLPTPSSSQIRIHDPNTRVRSRKTSQNGPDHVDIVEISDPWGSSFHNQSPYDVGVHPDPGAAAPEPESPTSPVASRPRRRSFNAGIGRHKTVTPSPLSQSTSAIHLHAYVDTDHQITRKLTKRRKPFAGLFGTHHNSPKRASDRPAPSSSQTPSPHSTTTRSEQALARSKSTKRESSLVPSSSPMSSPPPDGAGRSEKRGSMLGRLARRFSILRRPDASKSPIGIDHDWQDVTSPDTLGRQPSPGAAPSGEARRISVHPSKSQEPVKRVPPPSLAPDPEPLQSTSRSVASKKDDDDQSVTSESLGSPTRGKLTVANPDEPSDSNDTTPVKPKRQLSPVASPQLPSLTIPQQPEVLPIASPIQPVSPGSVSLEGSVREVAFEYLPEIPGSEVSLVRPAQVSHTSLPVPPKHDVIHEEDTPMPPPSPPLPAIPFSPPPPNPPPNYDHTLPPTPVSTRPSSPALTERTISPSMRLSQTDQSLSHAASMMTVMTSGVTSTMLDESPLSRMSMLANPPTPHAISAILIPDASTMPKNATNQGRAAPSDPSPTKEKDGSRRVKGSKSRQTETFMLVRSPSGTVHPQGDLILAMGEQWAVVESPVDQPKRTRNRERSRSREPMDERPARERGDTSLQKRQYPTNTSRNDPRAKPSTSPTRGGADAYHRPESRVHVPGPADERAPDLERGRSRRQEPSATKSSSHSRDPEDRNSLGRNTSGRTSGSARPTSGLPSAAEMNTLKAKDAWEMERLWKARSMAYGPDGVPVVSTPPTIGDSSRPSTIASSDFRHMGTIPSTTDVYRMNSMPATHGTNHTFYTVQKPSHRSNGSPTTHMPTTSHTDIYSHHAIQQPNHAPNSPRHHPQSPRSHSGHVSPSSPTDPTAARHNPLPEPPRLLSYQVPPLPPSLAGPRDSTASEYRAKYAGLTTTH</sequence>
<accession>M2RBZ3</accession>
<feature type="compositionally biased region" description="Low complexity" evidence="1">
    <location>
        <begin position="175"/>
        <end position="190"/>
    </location>
</feature>
<reference evidence="2 3" key="1">
    <citation type="journal article" date="2012" name="Proc. Natl. Acad. Sci. U.S.A.">
        <title>Comparative genomics of Ceriporiopsis subvermispora and Phanerochaete chrysosporium provide insight into selective ligninolysis.</title>
        <authorList>
            <person name="Fernandez-Fueyo E."/>
            <person name="Ruiz-Duenas F.J."/>
            <person name="Ferreira P."/>
            <person name="Floudas D."/>
            <person name="Hibbett D.S."/>
            <person name="Canessa P."/>
            <person name="Larrondo L.F."/>
            <person name="James T.Y."/>
            <person name="Seelenfreund D."/>
            <person name="Lobos S."/>
            <person name="Polanco R."/>
            <person name="Tello M."/>
            <person name="Honda Y."/>
            <person name="Watanabe T."/>
            <person name="Watanabe T."/>
            <person name="Ryu J.S."/>
            <person name="Kubicek C.P."/>
            <person name="Schmoll M."/>
            <person name="Gaskell J."/>
            <person name="Hammel K.E."/>
            <person name="St John F.J."/>
            <person name="Vanden Wymelenberg A."/>
            <person name="Sabat G."/>
            <person name="Splinter BonDurant S."/>
            <person name="Syed K."/>
            <person name="Yadav J.S."/>
            <person name="Doddapaneni H."/>
            <person name="Subramanian V."/>
            <person name="Lavin J.L."/>
            <person name="Oguiza J.A."/>
            <person name="Perez G."/>
            <person name="Pisabarro A.G."/>
            <person name="Ramirez L."/>
            <person name="Santoyo F."/>
            <person name="Master E."/>
            <person name="Coutinho P.M."/>
            <person name="Henrissat B."/>
            <person name="Lombard V."/>
            <person name="Magnuson J.K."/>
            <person name="Kuees U."/>
            <person name="Hori C."/>
            <person name="Igarashi K."/>
            <person name="Samejima M."/>
            <person name="Held B.W."/>
            <person name="Barry K.W."/>
            <person name="LaButti K.M."/>
            <person name="Lapidus A."/>
            <person name="Lindquist E.A."/>
            <person name="Lucas S.M."/>
            <person name="Riley R."/>
            <person name="Salamov A.A."/>
            <person name="Hoffmeister D."/>
            <person name="Schwenk D."/>
            <person name="Hadar Y."/>
            <person name="Yarden O."/>
            <person name="de Vries R.P."/>
            <person name="Wiebenga A."/>
            <person name="Stenlid J."/>
            <person name="Eastwood D."/>
            <person name="Grigoriev I.V."/>
            <person name="Berka R.M."/>
            <person name="Blanchette R.A."/>
            <person name="Kersten P."/>
            <person name="Martinez A.T."/>
            <person name="Vicuna R."/>
            <person name="Cullen D."/>
        </authorList>
    </citation>
    <scope>NUCLEOTIDE SEQUENCE [LARGE SCALE GENOMIC DNA]</scope>
    <source>
        <strain evidence="2 3">B</strain>
    </source>
</reference>
<feature type="compositionally biased region" description="Basic and acidic residues" evidence="1">
    <location>
        <begin position="590"/>
        <end position="599"/>
    </location>
</feature>
<feature type="compositionally biased region" description="Basic and acidic residues" evidence="1">
    <location>
        <begin position="840"/>
        <end position="870"/>
    </location>
</feature>
<proteinExistence type="predicted"/>
<feature type="compositionally biased region" description="Basic residues" evidence="1">
    <location>
        <begin position="258"/>
        <end position="273"/>
    </location>
</feature>
<feature type="compositionally biased region" description="Basic and acidic residues" evidence="1">
    <location>
        <begin position="789"/>
        <end position="808"/>
    </location>
</feature>
<dbReference type="Proteomes" id="UP000016930">
    <property type="component" value="Unassembled WGS sequence"/>
</dbReference>
<feature type="compositionally biased region" description="Polar residues" evidence="1">
    <location>
        <begin position="1039"/>
        <end position="1054"/>
    </location>
</feature>
<feature type="compositionally biased region" description="Polar residues" evidence="1">
    <location>
        <begin position="889"/>
        <end position="907"/>
    </location>
</feature>
<feature type="compositionally biased region" description="Polar residues" evidence="1">
    <location>
        <begin position="987"/>
        <end position="1003"/>
    </location>
</feature>
<feature type="region of interest" description="Disordered" evidence="1">
    <location>
        <begin position="580"/>
        <end position="661"/>
    </location>
</feature>
<feature type="compositionally biased region" description="Polar residues" evidence="1">
    <location>
        <begin position="945"/>
        <end position="960"/>
    </location>
</feature>
<feature type="region of interest" description="Disordered" evidence="1">
    <location>
        <begin position="1"/>
        <end position="83"/>
    </location>
</feature>
<protein>
    <submittedName>
        <fullName evidence="2">Uncharacterized protein</fullName>
    </submittedName>
</protein>
<dbReference type="STRING" id="914234.M2RBZ3"/>
<evidence type="ECO:0000256" key="1">
    <source>
        <dbReference type="SAM" id="MobiDB-lite"/>
    </source>
</evidence>
<feature type="region of interest" description="Disordered" evidence="1">
    <location>
        <begin position="945"/>
        <end position="966"/>
    </location>
</feature>
<feature type="region of interest" description="Disordered" evidence="1">
    <location>
        <begin position="777"/>
        <end position="913"/>
    </location>
</feature>
<organism evidence="2 3">
    <name type="scientific">Ceriporiopsis subvermispora (strain B)</name>
    <name type="common">White-rot fungus</name>
    <name type="synonym">Gelatoporia subvermispora</name>
    <dbReference type="NCBI Taxonomy" id="914234"/>
    <lineage>
        <taxon>Eukaryota</taxon>
        <taxon>Fungi</taxon>
        <taxon>Dikarya</taxon>
        <taxon>Basidiomycota</taxon>
        <taxon>Agaricomycotina</taxon>
        <taxon>Agaricomycetes</taxon>
        <taxon>Polyporales</taxon>
        <taxon>Gelatoporiaceae</taxon>
        <taxon>Gelatoporia</taxon>
    </lineage>
</organism>
<dbReference type="AlphaFoldDB" id="M2RBZ3"/>
<feature type="region of interest" description="Disordered" evidence="1">
    <location>
        <begin position="310"/>
        <end position="383"/>
    </location>
</feature>
<keyword evidence="3" id="KW-1185">Reference proteome</keyword>
<dbReference type="OrthoDB" id="3231532at2759"/>
<feature type="region of interest" description="Disordered" evidence="1">
    <location>
        <begin position="987"/>
        <end position="1103"/>
    </location>
</feature>
<feature type="region of interest" description="Disordered" evidence="1">
    <location>
        <begin position="144"/>
        <end position="281"/>
    </location>
</feature>
<dbReference type="HOGENOM" id="CLU_003816_0_0_1"/>
<feature type="region of interest" description="Disordered" evidence="1">
    <location>
        <begin position="710"/>
        <end position="762"/>
    </location>
</feature>
<feature type="region of interest" description="Disordered" evidence="1">
    <location>
        <begin position="395"/>
        <end position="533"/>
    </location>
</feature>
<feature type="compositionally biased region" description="Basic and acidic residues" evidence="1">
    <location>
        <begin position="17"/>
        <end position="40"/>
    </location>
</feature>
<dbReference type="EMBL" id="KB445791">
    <property type="protein sequence ID" value="EMD41960.1"/>
    <property type="molecule type" value="Genomic_DNA"/>
</dbReference>